<evidence type="ECO:0000256" key="1">
    <source>
        <dbReference type="ARBA" id="ARBA00022801"/>
    </source>
</evidence>
<dbReference type="Pfam" id="PF00300">
    <property type="entry name" value="His_Phos_1"/>
    <property type="match status" value="1"/>
</dbReference>
<name>A0ABW3UQH5_9BACL</name>
<accession>A0ABW3UQH5</accession>
<keyword evidence="1" id="KW-0378">Hydrolase</keyword>
<dbReference type="SUPFAM" id="SSF53254">
    <property type="entry name" value="Phosphoglycerate mutase-like"/>
    <property type="match status" value="1"/>
</dbReference>
<dbReference type="Proteomes" id="UP001597180">
    <property type="component" value="Unassembled WGS sequence"/>
</dbReference>
<evidence type="ECO:0000313" key="3">
    <source>
        <dbReference type="Proteomes" id="UP001597180"/>
    </source>
</evidence>
<reference evidence="3" key="1">
    <citation type="journal article" date="2019" name="Int. J. Syst. Evol. Microbiol.">
        <title>The Global Catalogue of Microorganisms (GCM) 10K type strain sequencing project: providing services to taxonomists for standard genome sequencing and annotation.</title>
        <authorList>
            <consortium name="The Broad Institute Genomics Platform"/>
            <consortium name="The Broad Institute Genome Sequencing Center for Infectious Disease"/>
            <person name="Wu L."/>
            <person name="Ma J."/>
        </authorList>
    </citation>
    <scope>NUCLEOTIDE SEQUENCE [LARGE SCALE GENOMIC DNA]</scope>
    <source>
        <strain evidence="3">CCUG 53270</strain>
    </source>
</reference>
<dbReference type="InterPro" id="IPR051695">
    <property type="entry name" value="Phosphoglycerate_Mutase"/>
</dbReference>
<dbReference type="RefSeq" id="WP_345588198.1">
    <property type="nucleotide sequence ID" value="NZ_BAABJG010000015.1"/>
</dbReference>
<dbReference type="InterPro" id="IPR013078">
    <property type="entry name" value="His_Pase_superF_clade-1"/>
</dbReference>
<organism evidence="2 3">
    <name type="scientific">Paenibacillus vulneris</name>
    <dbReference type="NCBI Taxonomy" id="1133364"/>
    <lineage>
        <taxon>Bacteria</taxon>
        <taxon>Bacillati</taxon>
        <taxon>Bacillota</taxon>
        <taxon>Bacilli</taxon>
        <taxon>Bacillales</taxon>
        <taxon>Paenibacillaceae</taxon>
        <taxon>Paenibacillus</taxon>
    </lineage>
</organism>
<dbReference type="PANTHER" id="PTHR46517">
    <property type="entry name" value="FRUCTOSE-2,6-BISPHOSPHATASE TIGAR"/>
    <property type="match status" value="1"/>
</dbReference>
<keyword evidence="3" id="KW-1185">Reference proteome</keyword>
<dbReference type="CDD" id="cd07067">
    <property type="entry name" value="HP_PGM_like"/>
    <property type="match status" value="1"/>
</dbReference>
<comment type="caution">
    <text evidence="2">The sequence shown here is derived from an EMBL/GenBank/DDBJ whole genome shotgun (WGS) entry which is preliminary data.</text>
</comment>
<dbReference type="PANTHER" id="PTHR46517:SF1">
    <property type="entry name" value="FRUCTOSE-2,6-BISPHOSPHATASE TIGAR"/>
    <property type="match status" value="1"/>
</dbReference>
<evidence type="ECO:0000313" key="2">
    <source>
        <dbReference type="EMBL" id="MFD1222569.1"/>
    </source>
</evidence>
<sequence length="189" mass="21761">MRTNLYMVRHAESPFEFGKEKSRGLSEEGMTAARRVASIFSTIEVHYIASSSYTRAIQTVQPLAEQANIPVIEYDELIERPIKGLDTKAPWDVLLEAIRRSFEDKDYALEGGESTRQAQQRAIPVIEKLLEEQKGNNIVLGTHGNIMTIIMNYYNEAYGFEFWEQMSMPDIYKLTFDGNKLENVERLWA</sequence>
<dbReference type="PIRSF" id="PIRSF000709">
    <property type="entry name" value="6PFK_2-Ptase"/>
    <property type="match status" value="1"/>
</dbReference>
<gene>
    <name evidence="2" type="ORF">ACFQ4B_20840</name>
</gene>
<protein>
    <submittedName>
        <fullName evidence="2">Histidine phosphatase family protein</fullName>
    </submittedName>
</protein>
<dbReference type="EMBL" id="JBHTLU010000031">
    <property type="protein sequence ID" value="MFD1222569.1"/>
    <property type="molecule type" value="Genomic_DNA"/>
</dbReference>
<proteinExistence type="predicted"/>
<dbReference type="Gene3D" id="3.40.50.1240">
    <property type="entry name" value="Phosphoglycerate mutase-like"/>
    <property type="match status" value="1"/>
</dbReference>
<dbReference type="SMART" id="SM00855">
    <property type="entry name" value="PGAM"/>
    <property type="match status" value="1"/>
</dbReference>
<dbReference type="InterPro" id="IPR029033">
    <property type="entry name" value="His_PPase_superfam"/>
</dbReference>